<proteinExistence type="predicted"/>
<protein>
    <submittedName>
        <fullName evidence="3">Uncharacterized protein</fullName>
    </submittedName>
</protein>
<name>A0A9P5YR37_9AGAR</name>
<accession>A0A9P5YR37</accession>
<feature type="compositionally biased region" description="Basic and acidic residues" evidence="1">
    <location>
        <begin position="337"/>
        <end position="353"/>
    </location>
</feature>
<dbReference type="Proteomes" id="UP000807469">
    <property type="component" value="Unassembled WGS sequence"/>
</dbReference>
<dbReference type="EMBL" id="MU155468">
    <property type="protein sequence ID" value="KAF9473129.1"/>
    <property type="molecule type" value="Genomic_DNA"/>
</dbReference>
<feature type="transmembrane region" description="Helical" evidence="2">
    <location>
        <begin position="155"/>
        <end position="177"/>
    </location>
</feature>
<feature type="transmembrane region" description="Helical" evidence="2">
    <location>
        <begin position="122"/>
        <end position="143"/>
    </location>
</feature>
<evidence type="ECO:0000256" key="2">
    <source>
        <dbReference type="SAM" id="Phobius"/>
    </source>
</evidence>
<evidence type="ECO:0000313" key="3">
    <source>
        <dbReference type="EMBL" id="KAF9473129.1"/>
    </source>
</evidence>
<dbReference type="AlphaFoldDB" id="A0A9P5YR37"/>
<keyword evidence="2" id="KW-1133">Transmembrane helix</keyword>
<feature type="transmembrane region" description="Helical" evidence="2">
    <location>
        <begin position="262"/>
        <end position="280"/>
    </location>
</feature>
<dbReference type="OrthoDB" id="3357408at2759"/>
<feature type="transmembrane region" description="Helical" evidence="2">
    <location>
        <begin position="189"/>
        <end position="210"/>
    </location>
</feature>
<evidence type="ECO:0000313" key="4">
    <source>
        <dbReference type="Proteomes" id="UP000807469"/>
    </source>
</evidence>
<keyword evidence="2" id="KW-0812">Transmembrane</keyword>
<feature type="region of interest" description="Disordered" evidence="1">
    <location>
        <begin position="323"/>
        <end position="359"/>
    </location>
</feature>
<feature type="transmembrane region" description="Helical" evidence="2">
    <location>
        <begin position="47"/>
        <end position="65"/>
    </location>
</feature>
<comment type="caution">
    <text evidence="3">The sequence shown here is derived from an EMBL/GenBank/DDBJ whole genome shotgun (WGS) entry which is preliminary data.</text>
</comment>
<evidence type="ECO:0000256" key="1">
    <source>
        <dbReference type="SAM" id="MobiDB-lite"/>
    </source>
</evidence>
<gene>
    <name evidence="3" type="ORF">BDN70DRAFT_817686</name>
</gene>
<keyword evidence="4" id="KW-1185">Reference proteome</keyword>
<reference evidence="3" key="1">
    <citation type="submission" date="2020-11" db="EMBL/GenBank/DDBJ databases">
        <authorList>
            <consortium name="DOE Joint Genome Institute"/>
            <person name="Ahrendt S."/>
            <person name="Riley R."/>
            <person name="Andreopoulos W."/>
            <person name="Labutti K."/>
            <person name="Pangilinan J."/>
            <person name="Ruiz-Duenas F.J."/>
            <person name="Barrasa J.M."/>
            <person name="Sanchez-Garcia M."/>
            <person name="Camarero S."/>
            <person name="Miyauchi S."/>
            <person name="Serrano A."/>
            <person name="Linde D."/>
            <person name="Babiker R."/>
            <person name="Drula E."/>
            <person name="Ayuso-Fernandez I."/>
            <person name="Pacheco R."/>
            <person name="Padilla G."/>
            <person name="Ferreira P."/>
            <person name="Barriuso J."/>
            <person name="Kellner H."/>
            <person name="Castanera R."/>
            <person name="Alfaro M."/>
            <person name="Ramirez L."/>
            <person name="Pisabarro A.G."/>
            <person name="Kuo A."/>
            <person name="Tritt A."/>
            <person name="Lipzen A."/>
            <person name="He G."/>
            <person name="Yan M."/>
            <person name="Ng V."/>
            <person name="Cullen D."/>
            <person name="Martin F."/>
            <person name="Rosso M.-N."/>
            <person name="Henrissat B."/>
            <person name="Hibbett D."/>
            <person name="Martinez A.T."/>
            <person name="Grigoriev I.V."/>
        </authorList>
    </citation>
    <scope>NUCLEOTIDE SEQUENCE</scope>
    <source>
        <strain evidence="3">CIRM-BRFM 674</strain>
    </source>
</reference>
<sequence length="359" mass="40124">MSKDAFPIDAAQVVGLFMECVFYGCIRVLLWSDKWFKPFHVMNKKMITAALLMFVFASLDVAFHLRHNLEVFIYFAGNSAIEEFDKTSNWLNVMGMACYVAQTFVGDAILIFRCWVVYSKNWLIIILPILLWLATTVCGAMTIYIEATMGTSGKLLNSSSLVPFITSMLCLTLVLNILTTGVQPITSLLPFWTILAERVSFLGLIVYRIWSIQQGLKHRSAVVVSTSPLRNVVVVLIESGVMYTVSIIILFGLYMASNNGQYGVSNAVVQIIGITFNLIITSVDRKESIQPFSYPSHISHQNESRGGVPLHMINIQTTISHFPDDATPTKSAATPDSEERMSERMSTKNEWESKTGMAK</sequence>
<keyword evidence="2" id="KW-0472">Membrane</keyword>
<organism evidence="3 4">
    <name type="scientific">Pholiota conissans</name>
    <dbReference type="NCBI Taxonomy" id="109636"/>
    <lineage>
        <taxon>Eukaryota</taxon>
        <taxon>Fungi</taxon>
        <taxon>Dikarya</taxon>
        <taxon>Basidiomycota</taxon>
        <taxon>Agaricomycotina</taxon>
        <taxon>Agaricomycetes</taxon>
        <taxon>Agaricomycetidae</taxon>
        <taxon>Agaricales</taxon>
        <taxon>Agaricineae</taxon>
        <taxon>Strophariaceae</taxon>
        <taxon>Pholiota</taxon>
    </lineage>
</organism>
<feature type="transmembrane region" description="Helical" evidence="2">
    <location>
        <begin position="6"/>
        <end position="26"/>
    </location>
</feature>
<feature type="transmembrane region" description="Helical" evidence="2">
    <location>
        <begin position="231"/>
        <end position="256"/>
    </location>
</feature>